<dbReference type="CDD" id="cd00118">
    <property type="entry name" value="LysM"/>
    <property type="match status" value="1"/>
</dbReference>
<organism evidence="3 4">
    <name type="scientific">Paenibacillus gyeongsangnamensis</name>
    <dbReference type="NCBI Taxonomy" id="3388067"/>
    <lineage>
        <taxon>Bacteria</taxon>
        <taxon>Bacillati</taxon>
        <taxon>Bacillota</taxon>
        <taxon>Bacilli</taxon>
        <taxon>Bacillales</taxon>
        <taxon>Paenibacillaceae</taxon>
        <taxon>Paenibacillus</taxon>
    </lineage>
</organism>
<keyword evidence="1" id="KW-0472">Membrane</keyword>
<dbReference type="Pfam" id="PF01476">
    <property type="entry name" value="LysM"/>
    <property type="match status" value="1"/>
</dbReference>
<keyword evidence="1" id="KW-1133">Transmembrane helix</keyword>
<accession>A0ABT4Q8K2</accession>
<evidence type="ECO:0000259" key="2">
    <source>
        <dbReference type="PROSITE" id="PS51782"/>
    </source>
</evidence>
<dbReference type="SMART" id="SM00257">
    <property type="entry name" value="LysM"/>
    <property type="match status" value="1"/>
</dbReference>
<proteinExistence type="predicted"/>
<sequence length="129" mass="14390">MYQNDNLLNSYNNANNLTNIRIQRRTERSALHNNKRTYVRLSSAALFASLFIILFGLFAGGFGDKGAFAATEHVQAQPFVIVGHGETLWSIASEHAGKGKDVRDYIDEIRKANGLKQSKLQEGQKLLLP</sequence>
<dbReference type="Proteomes" id="UP001527882">
    <property type="component" value="Unassembled WGS sequence"/>
</dbReference>
<dbReference type="PROSITE" id="PS51782">
    <property type="entry name" value="LYSM"/>
    <property type="match status" value="1"/>
</dbReference>
<dbReference type="InterPro" id="IPR018392">
    <property type="entry name" value="LysM"/>
</dbReference>
<gene>
    <name evidence="3" type="ORF">O9H85_11895</name>
</gene>
<dbReference type="RefSeq" id="WP_269881573.1">
    <property type="nucleotide sequence ID" value="NZ_JAQAGZ010000006.1"/>
</dbReference>
<dbReference type="InterPro" id="IPR036779">
    <property type="entry name" value="LysM_dom_sf"/>
</dbReference>
<feature type="transmembrane region" description="Helical" evidence="1">
    <location>
        <begin position="38"/>
        <end position="59"/>
    </location>
</feature>
<evidence type="ECO:0000313" key="3">
    <source>
        <dbReference type="EMBL" id="MCZ8513112.1"/>
    </source>
</evidence>
<reference evidence="3 4" key="1">
    <citation type="submission" date="2022-12" db="EMBL/GenBank/DDBJ databases">
        <title>Draft genome sequence of Paenibacillus sp. dW9.</title>
        <authorList>
            <person name="Choi E.-W."/>
            <person name="Kim D.-U."/>
        </authorList>
    </citation>
    <scope>NUCLEOTIDE SEQUENCE [LARGE SCALE GENOMIC DNA]</scope>
    <source>
        <strain evidence="4">dW9</strain>
    </source>
</reference>
<name>A0ABT4Q8K2_9BACL</name>
<dbReference type="Gene3D" id="3.10.350.10">
    <property type="entry name" value="LysM domain"/>
    <property type="match status" value="1"/>
</dbReference>
<evidence type="ECO:0000256" key="1">
    <source>
        <dbReference type="SAM" id="Phobius"/>
    </source>
</evidence>
<evidence type="ECO:0000313" key="4">
    <source>
        <dbReference type="Proteomes" id="UP001527882"/>
    </source>
</evidence>
<dbReference type="EMBL" id="JAQAGZ010000006">
    <property type="protein sequence ID" value="MCZ8513112.1"/>
    <property type="molecule type" value="Genomic_DNA"/>
</dbReference>
<keyword evidence="4" id="KW-1185">Reference proteome</keyword>
<dbReference type="SUPFAM" id="SSF54106">
    <property type="entry name" value="LysM domain"/>
    <property type="match status" value="1"/>
</dbReference>
<protein>
    <submittedName>
        <fullName evidence="3">LysM peptidoglycan-binding domain-containing protein</fullName>
    </submittedName>
</protein>
<keyword evidence="1" id="KW-0812">Transmembrane</keyword>
<feature type="domain" description="LysM" evidence="2">
    <location>
        <begin position="78"/>
        <end position="128"/>
    </location>
</feature>
<comment type="caution">
    <text evidence="3">The sequence shown here is derived from an EMBL/GenBank/DDBJ whole genome shotgun (WGS) entry which is preliminary data.</text>
</comment>